<sequence>MRSARDREKPVKARYDGVLPGGEEGQTRGADSGQLRPVGVAAGLLLGEDTPTSDGGEGIELALEFCPLGVSWRPLAL</sequence>
<dbReference type="Proteomes" id="UP000277671">
    <property type="component" value="Unassembled WGS sequence"/>
</dbReference>
<feature type="compositionally biased region" description="Basic and acidic residues" evidence="1">
    <location>
        <begin position="1"/>
        <end position="15"/>
    </location>
</feature>
<evidence type="ECO:0000313" key="3">
    <source>
        <dbReference type="Proteomes" id="UP000277671"/>
    </source>
</evidence>
<evidence type="ECO:0000256" key="1">
    <source>
        <dbReference type="SAM" id="MobiDB-lite"/>
    </source>
</evidence>
<dbReference type="AlphaFoldDB" id="A0A495JVR7"/>
<name>A0A495JVR7_9ACTN</name>
<gene>
    <name evidence="2" type="ORF">BDK92_7640</name>
</gene>
<protein>
    <submittedName>
        <fullName evidence="2">Uncharacterized protein</fullName>
    </submittedName>
</protein>
<proteinExistence type="predicted"/>
<organism evidence="2 3">
    <name type="scientific">Micromonospora pisi</name>
    <dbReference type="NCBI Taxonomy" id="589240"/>
    <lineage>
        <taxon>Bacteria</taxon>
        <taxon>Bacillati</taxon>
        <taxon>Actinomycetota</taxon>
        <taxon>Actinomycetes</taxon>
        <taxon>Micromonosporales</taxon>
        <taxon>Micromonosporaceae</taxon>
        <taxon>Micromonospora</taxon>
    </lineage>
</organism>
<accession>A0A495JVR7</accession>
<dbReference type="EMBL" id="RBKT01000001">
    <property type="protein sequence ID" value="RKR93123.1"/>
    <property type="molecule type" value="Genomic_DNA"/>
</dbReference>
<comment type="caution">
    <text evidence="2">The sequence shown here is derived from an EMBL/GenBank/DDBJ whole genome shotgun (WGS) entry which is preliminary data.</text>
</comment>
<feature type="region of interest" description="Disordered" evidence="1">
    <location>
        <begin position="1"/>
        <end position="34"/>
    </location>
</feature>
<reference evidence="2 3" key="1">
    <citation type="submission" date="2018-10" db="EMBL/GenBank/DDBJ databases">
        <title>Sequencing the genomes of 1000 actinobacteria strains.</title>
        <authorList>
            <person name="Klenk H.-P."/>
        </authorList>
    </citation>
    <scope>NUCLEOTIDE SEQUENCE [LARGE SCALE GENOMIC DNA]</scope>
    <source>
        <strain evidence="2 3">DSM 45175</strain>
    </source>
</reference>
<evidence type="ECO:0000313" key="2">
    <source>
        <dbReference type="EMBL" id="RKR93123.1"/>
    </source>
</evidence>
<keyword evidence="3" id="KW-1185">Reference proteome</keyword>